<evidence type="ECO:0000313" key="1">
    <source>
        <dbReference type="EMBL" id="KAJ8638295.1"/>
    </source>
</evidence>
<keyword evidence="2" id="KW-1185">Reference proteome</keyword>
<name>A0ACC2LY06_PERAE</name>
<dbReference type="Proteomes" id="UP001234297">
    <property type="component" value="Chromosome 3"/>
</dbReference>
<protein>
    <submittedName>
        <fullName evidence="1">Uncharacterized protein</fullName>
    </submittedName>
</protein>
<sequence length="414" mass="45462">MRPKSALALPPNSTHARHSISSKQKVPATVLQLQSPSPIGSCLFISSPQHASHHHPLFASVPLPIPQPAILFSSFNVYITAHRLQLTLVAASSEVIPIHQFFSKLNFIINIIGASCKRRDELQAAQAAELEQRDWSTRHWKRQHVHTPKKQQVKIKGFGFGLSDLRRLKLSSSIRLKAMEDSGRSVIRPKGSGSEDPDEISGTNGVVISTVGKATNIVWQECSVGKPERQKLLKQKGCVIWITGLSGSGKSTLACALSQGLHCRGKLTYILDGDNVRHGLNRDLSFEAEDRAENIRRIGEVAKLFADAGVICIASLISPYRRDRDACRAILPEGDFIEVFMNVPLDVCEARDAKGLYKLARAGKIKGFTGIDDPYEPPLNCEIEIGQQEGTCASPCTMAEQVISYLEEKGFLQA</sequence>
<reference evidence="1 2" key="1">
    <citation type="journal article" date="2022" name="Hortic Res">
        <title>A haplotype resolved chromosomal level avocado genome allows analysis of novel avocado genes.</title>
        <authorList>
            <person name="Nath O."/>
            <person name="Fletcher S.J."/>
            <person name="Hayward A."/>
            <person name="Shaw L.M."/>
            <person name="Masouleh A.K."/>
            <person name="Furtado A."/>
            <person name="Henry R.J."/>
            <person name="Mitter N."/>
        </authorList>
    </citation>
    <scope>NUCLEOTIDE SEQUENCE [LARGE SCALE GENOMIC DNA]</scope>
    <source>
        <strain evidence="2">cv. Hass</strain>
    </source>
</reference>
<gene>
    <name evidence="1" type="ORF">MRB53_012562</name>
</gene>
<dbReference type="EMBL" id="CM056811">
    <property type="protein sequence ID" value="KAJ8638295.1"/>
    <property type="molecule type" value="Genomic_DNA"/>
</dbReference>
<organism evidence="1 2">
    <name type="scientific">Persea americana</name>
    <name type="common">Avocado</name>
    <dbReference type="NCBI Taxonomy" id="3435"/>
    <lineage>
        <taxon>Eukaryota</taxon>
        <taxon>Viridiplantae</taxon>
        <taxon>Streptophyta</taxon>
        <taxon>Embryophyta</taxon>
        <taxon>Tracheophyta</taxon>
        <taxon>Spermatophyta</taxon>
        <taxon>Magnoliopsida</taxon>
        <taxon>Magnoliidae</taxon>
        <taxon>Laurales</taxon>
        <taxon>Lauraceae</taxon>
        <taxon>Persea</taxon>
    </lineage>
</organism>
<comment type="caution">
    <text evidence="1">The sequence shown here is derived from an EMBL/GenBank/DDBJ whole genome shotgun (WGS) entry which is preliminary data.</text>
</comment>
<proteinExistence type="predicted"/>
<evidence type="ECO:0000313" key="2">
    <source>
        <dbReference type="Proteomes" id="UP001234297"/>
    </source>
</evidence>
<accession>A0ACC2LY06</accession>